<gene>
    <name evidence="1" type="ORF">HMPREF3196_01507</name>
</gene>
<reference evidence="1 2" key="1">
    <citation type="submission" date="2016-01" db="EMBL/GenBank/DDBJ databases">
        <authorList>
            <person name="Oliw E.H."/>
        </authorList>
    </citation>
    <scope>NUCLEOTIDE SEQUENCE [LARGE SCALE GENOMIC DNA]</scope>
    <source>
        <strain evidence="1 2">MJR8628B</strain>
    </source>
</reference>
<evidence type="ECO:0000313" key="2">
    <source>
        <dbReference type="Proteomes" id="UP000070092"/>
    </source>
</evidence>
<dbReference type="EMBL" id="LRPO01000040">
    <property type="protein sequence ID" value="KWZ80814.1"/>
    <property type="molecule type" value="Genomic_DNA"/>
</dbReference>
<evidence type="ECO:0000313" key="1">
    <source>
        <dbReference type="EMBL" id="KWZ80814.1"/>
    </source>
</evidence>
<accession>A0A133KMP2</accession>
<proteinExistence type="predicted"/>
<comment type="caution">
    <text evidence="1">The sequence shown here is derived from an EMBL/GenBank/DDBJ whole genome shotgun (WGS) entry which is preliminary data.</text>
</comment>
<organism evidence="1 2">
    <name type="scientific">Bifidobacterium bifidum</name>
    <dbReference type="NCBI Taxonomy" id="1681"/>
    <lineage>
        <taxon>Bacteria</taxon>
        <taxon>Bacillati</taxon>
        <taxon>Actinomycetota</taxon>
        <taxon>Actinomycetes</taxon>
        <taxon>Bifidobacteriales</taxon>
        <taxon>Bifidobacteriaceae</taxon>
        <taxon>Bifidobacterium</taxon>
    </lineage>
</organism>
<dbReference type="PATRIC" id="fig|1681.53.peg.1483"/>
<protein>
    <submittedName>
        <fullName evidence="1">Uncharacterized protein</fullName>
    </submittedName>
</protein>
<dbReference type="Proteomes" id="UP000070092">
    <property type="component" value="Unassembled WGS sequence"/>
</dbReference>
<name>A0A133KMP2_BIFBI</name>
<dbReference type="AlphaFoldDB" id="A0A133KMP2"/>
<sequence>MSYVVFLLLRIGVRHRGGRHVCCDRSGDDGDVIVSAVNARPCGVLSLGVADTWGGAETVDRAELAGMLSDFAPGRSGRGLQSDNMPARSALVRCSDLRRISESGACFARVWYRTLAAMTAR</sequence>